<name>W9H418_9PROT</name>
<evidence type="ECO:0000313" key="1">
    <source>
        <dbReference type="EMBL" id="EWY38508.1"/>
    </source>
</evidence>
<dbReference type="AlphaFoldDB" id="W9H418"/>
<evidence type="ECO:0000313" key="2">
    <source>
        <dbReference type="Proteomes" id="UP000019486"/>
    </source>
</evidence>
<dbReference type="RefSeq" id="WP_037457097.1">
    <property type="nucleotide sequence ID" value="NZ_AVFL01000018.1"/>
</dbReference>
<keyword evidence="2" id="KW-1185">Reference proteome</keyword>
<dbReference type="OrthoDB" id="7359533at2"/>
<dbReference type="EMBL" id="AVFL01000018">
    <property type="protein sequence ID" value="EWY38508.1"/>
    <property type="molecule type" value="Genomic_DNA"/>
</dbReference>
<dbReference type="STRING" id="1385369.N825_13170"/>
<gene>
    <name evidence="1" type="ORF">N825_13170</name>
</gene>
<comment type="caution">
    <text evidence="1">The sequence shown here is derived from an EMBL/GenBank/DDBJ whole genome shotgun (WGS) entry which is preliminary data.</text>
</comment>
<organism evidence="1 2">
    <name type="scientific">Skermanella stibiiresistens SB22</name>
    <dbReference type="NCBI Taxonomy" id="1385369"/>
    <lineage>
        <taxon>Bacteria</taxon>
        <taxon>Pseudomonadati</taxon>
        <taxon>Pseudomonadota</taxon>
        <taxon>Alphaproteobacteria</taxon>
        <taxon>Rhodospirillales</taxon>
        <taxon>Azospirillaceae</taxon>
        <taxon>Skermanella</taxon>
    </lineage>
</organism>
<proteinExistence type="predicted"/>
<sequence>MPIRFWRRRRAEPPLTVLVDALTAAPASHRVALMILTLGPKLGERLDLDKCLRLTAVGGLTPEAAGKLGDPVPDLLREREAAVNREARFVETLERLATRVDLNTVPAWRWNNEDRHRLFDPDFLARRCADDPVLAELNDLLWRRGVERLRQAGENPATLALEAMGLAEQAGLQSMRCR</sequence>
<protein>
    <submittedName>
        <fullName evidence="1">Uncharacterized protein</fullName>
    </submittedName>
</protein>
<accession>W9H418</accession>
<dbReference type="Proteomes" id="UP000019486">
    <property type="component" value="Unassembled WGS sequence"/>
</dbReference>
<reference evidence="1 2" key="1">
    <citation type="submission" date="2013-08" db="EMBL/GenBank/DDBJ databases">
        <title>The genome sequence of Skermanella stibiiresistens.</title>
        <authorList>
            <person name="Zhu W."/>
            <person name="Wang G."/>
        </authorList>
    </citation>
    <scope>NUCLEOTIDE SEQUENCE [LARGE SCALE GENOMIC DNA]</scope>
    <source>
        <strain evidence="1 2">SB22</strain>
    </source>
</reference>